<dbReference type="Proteomes" id="UP000190814">
    <property type="component" value="Unassembled WGS sequence"/>
</dbReference>
<reference evidence="2 3" key="1">
    <citation type="submission" date="2017-02" db="EMBL/GenBank/DDBJ databases">
        <authorList>
            <person name="Peterson S.W."/>
        </authorList>
    </citation>
    <scope>NUCLEOTIDE SEQUENCE [LARGE SCALE GENOMIC DNA]</scope>
    <source>
        <strain evidence="2 3">ATCC 35992</strain>
    </source>
</reference>
<name>A0A1T4VVZ1_9FIRM</name>
<dbReference type="InterPro" id="IPR001387">
    <property type="entry name" value="Cro/C1-type_HTH"/>
</dbReference>
<evidence type="ECO:0000313" key="2">
    <source>
        <dbReference type="EMBL" id="SKA69163.1"/>
    </source>
</evidence>
<evidence type="ECO:0000313" key="3">
    <source>
        <dbReference type="Proteomes" id="UP000190814"/>
    </source>
</evidence>
<dbReference type="Gene3D" id="1.10.260.40">
    <property type="entry name" value="lambda repressor-like DNA-binding domains"/>
    <property type="match status" value="1"/>
</dbReference>
<dbReference type="STRING" id="39495.SAMN02745111_01806"/>
<dbReference type="AlphaFoldDB" id="A0A1T4VVZ1"/>
<dbReference type="SMART" id="SM00530">
    <property type="entry name" value="HTH_XRE"/>
    <property type="match status" value="1"/>
</dbReference>
<dbReference type="Pfam" id="PF01381">
    <property type="entry name" value="HTH_3"/>
    <property type="match status" value="1"/>
</dbReference>
<dbReference type="OrthoDB" id="1771359at2"/>
<dbReference type="GO" id="GO:0003677">
    <property type="term" value="F:DNA binding"/>
    <property type="evidence" value="ECO:0007669"/>
    <property type="project" value="InterPro"/>
</dbReference>
<evidence type="ECO:0000259" key="1">
    <source>
        <dbReference type="PROSITE" id="PS50943"/>
    </source>
</evidence>
<dbReference type="CDD" id="cd00093">
    <property type="entry name" value="HTH_XRE"/>
    <property type="match status" value="1"/>
</dbReference>
<keyword evidence="3" id="KW-1185">Reference proteome</keyword>
<proteinExistence type="predicted"/>
<protein>
    <submittedName>
        <fullName evidence="2">Plasmid maintenance system antidote protein VapI, contains XRE-type HTH domain</fullName>
    </submittedName>
</protein>
<dbReference type="SUPFAM" id="SSF47413">
    <property type="entry name" value="lambda repressor-like DNA-binding domains"/>
    <property type="match status" value="1"/>
</dbReference>
<sequence length="105" mass="11774">MSWKEKVLELMKQRNINQKQLAELSGITESSISRHLHSERRPRMDIVVNVAKALDVDIDYLLDEGEHLESAYTTISTAIARKGGELTAEEKNKLIALILGSDIDA</sequence>
<dbReference type="InterPro" id="IPR010982">
    <property type="entry name" value="Lambda_DNA-bd_dom_sf"/>
</dbReference>
<organism evidence="2 3">
    <name type="scientific">Eubacterium uniforme</name>
    <dbReference type="NCBI Taxonomy" id="39495"/>
    <lineage>
        <taxon>Bacteria</taxon>
        <taxon>Bacillati</taxon>
        <taxon>Bacillota</taxon>
        <taxon>Clostridia</taxon>
        <taxon>Eubacteriales</taxon>
        <taxon>Eubacteriaceae</taxon>
        <taxon>Eubacterium</taxon>
    </lineage>
</organism>
<dbReference type="RefSeq" id="WP_078766654.1">
    <property type="nucleotide sequence ID" value="NZ_FUXZ01000010.1"/>
</dbReference>
<feature type="domain" description="HTH cro/C1-type" evidence="1">
    <location>
        <begin position="7"/>
        <end position="61"/>
    </location>
</feature>
<gene>
    <name evidence="2" type="ORF">SAMN02745111_01806</name>
</gene>
<dbReference type="EMBL" id="FUXZ01000010">
    <property type="protein sequence ID" value="SKA69163.1"/>
    <property type="molecule type" value="Genomic_DNA"/>
</dbReference>
<dbReference type="PROSITE" id="PS50943">
    <property type="entry name" value="HTH_CROC1"/>
    <property type="match status" value="1"/>
</dbReference>
<accession>A0A1T4VVZ1</accession>